<protein>
    <submittedName>
        <fullName evidence="2">Uncharacterized protein</fullName>
    </submittedName>
</protein>
<evidence type="ECO:0000256" key="1">
    <source>
        <dbReference type="SAM" id="MobiDB-lite"/>
    </source>
</evidence>
<keyword evidence="3" id="KW-1185">Reference proteome</keyword>
<dbReference type="Proteomes" id="UP000314294">
    <property type="component" value="Unassembled WGS sequence"/>
</dbReference>
<dbReference type="AlphaFoldDB" id="A0A4Z2E8I3"/>
<sequence length="162" mass="18478">MNRRAGRPRDEDLRLTAMWTQSSPWNLGMYLSPRASSALFSGRKRQTTLMVVSDAGSAMTGAAGRMERPPGQRHQHTADWRRWAGGGGLEEEDWRSGGVEEVGWRSGGGGLEEWRRRTGGVEEVGWRRRTGGVEEVGWRRRTGVEEEDWRRRTSCFIDRCQK</sequence>
<evidence type="ECO:0000313" key="3">
    <source>
        <dbReference type="Proteomes" id="UP000314294"/>
    </source>
</evidence>
<feature type="region of interest" description="Disordered" evidence="1">
    <location>
        <begin position="85"/>
        <end position="106"/>
    </location>
</feature>
<accession>A0A4Z2E8I3</accession>
<gene>
    <name evidence="2" type="ORF">EYF80_064891</name>
</gene>
<name>A0A4Z2E8I3_9TELE</name>
<organism evidence="2 3">
    <name type="scientific">Liparis tanakae</name>
    <name type="common">Tanaka's snailfish</name>
    <dbReference type="NCBI Taxonomy" id="230148"/>
    <lineage>
        <taxon>Eukaryota</taxon>
        <taxon>Metazoa</taxon>
        <taxon>Chordata</taxon>
        <taxon>Craniata</taxon>
        <taxon>Vertebrata</taxon>
        <taxon>Euteleostomi</taxon>
        <taxon>Actinopterygii</taxon>
        <taxon>Neopterygii</taxon>
        <taxon>Teleostei</taxon>
        <taxon>Neoteleostei</taxon>
        <taxon>Acanthomorphata</taxon>
        <taxon>Eupercaria</taxon>
        <taxon>Perciformes</taxon>
        <taxon>Cottioidei</taxon>
        <taxon>Cottales</taxon>
        <taxon>Liparidae</taxon>
        <taxon>Liparis</taxon>
    </lineage>
</organism>
<proteinExistence type="predicted"/>
<evidence type="ECO:0000313" key="2">
    <source>
        <dbReference type="EMBL" id="TNN24983.1"/>
    </source>
</evidence>
<dbReference type="EMBL" id="SRLO01013768">
    <property type="protein sequence ID" value="TNN24983.1"/>
    <property type="molecule type" value="Genomic_DNA"/>
</dbReference>
<comment type="caution">
    <text evidence="2">The sequence shown here is derived from an EMBL/GenBank/DDBJ whole genome shotgun (WGS) entry which is preliminary data.</text>
</comment>
<reference evidence="2 3" key="1">
    <citation type="submission" date="2019-03" db="EMBL/GenBank/DDBJ databases">
        <title>First draft genome of Liparis tanakae, snailfish: a comprehensive survey of snailfish specific genes.</title>
        <authorList>
            <person name="Kim W."/>
            <person name="Song I."/>
            <person name="Jeong J.-H."/>
            <person name="Kim D."/>
            <person name="Kim S."/>
            <person name="Ryu S."/>
            <person name="Song J.Y."/>
            <person name="Lee S.K."/>
        </authorList>
    </citation>
    <scope>NUCLEOTIDE SEQUENCE [LARGE SCALE GENOMIC DNA]</scope>
    <source>
        <tissue evidence="2">Muscle</tissue>
    </source>
</reference>